<dbReference type="Proteomes" id="UP000232188">
    <property type="component" value="Unassembled WGS sequence"/>
</dbReference>
<dbReference type="AlphaFoldDB" id="A0A2M9YJ08"/>
<dbReference type="Proteomes" id="UP000232149">
    <property type="component" value="Unassembled WGS sequence"/>
</dbReference>
<gene>
    <name evidence="3" type="ORF">CH376_19300</name>
    <name evidence="2" type="ORF">CH380_19780</name>
</gene>
<dbReference type="RefSeq" id="WP_100787488.1">
    <property type="nucleotide sequence ID" value="NZ_NPDU01000070.1"/>
</dbReference>
<evidence type="ECO:0000313" key="4">
    <source>
        <dbReference type="Proteomes" id="UP000232149"/>
    </source>
</evidence>
<dbReference type="EMBL" id="NPDV01000023">
    <property type="protein sequence ID" value="PJZ51529.1"/>
    <property type="molecule type" value="Genomic_DNA"/>
</dbReference>
<proteinExistence type="predicted"/>
<evidence type="ECO:0000256" key="1">
    <source>
        <dbReference type="SAM" id="MobiDB-lite"/>
    </source>
</evidence>
<comment type="caution">
    <text evidence="2">The sequence shown here is derived from an EMBL/GenBank/DDBJ whole genome shotgun (WGS) entry which is preliminary data.</text>
</comment>
<reference evidence="4 5" key="1">
    <citation type="submission" date="2017-07" db="EMBL/GenBank/DDBJ databases">
        <title>Leptospira spp. isolated from tropical soils.</title>
        <authorList>
            <person name="Thibeaux R."/>
            <person name="Iraola G."/>
            <person name="Ferres I."/>
            <person name="Bierque E."/>
            <person name="Girault D."/>
            <person name="Soupe-Gilbert M.-E."/>
            <person name="Picardeau M."/>
            <person name="Goarant C."/>
        </authorList>
    </citation>
    <scope>NUCLEOTIDE SEQUENCE [LARGE SCALE GENOMIC DNA]</scope>
    <source>
        <strain evidence="2 5">FH2-B-C1</strain>
        <strain evidence="3 4">FH2-B-D1</strain>
    </source>
</reference>
<accession>A0A2M9YJ08</accession>
<evidence type="ECO:0000313" key="3">
    <source>
        <dbReference type="EMBL" id="PJZ60252.1"/>
    </source>
</evidence>
<organism evidence="2 5">
    <name type="scientific">Leptospira adleri</name>
    <dbReference type="NCBI Taxonomy" id="2023186"/>
    <lineage>
        <taxon>Bacteria</taxon>
        <taxon>Pseudomonadati</taxon>
        <taxon>Spirochaetota</taxon>
        <taxon>Spirochaetia</taxon>
        <taxon>Leptospirales</taxon>
        <taxon>Leptospiraceae</taxon>
        <taxon>Leptospira</taxon>
    </lineage>
</organism>
<name>A0A2M9YJ08_9LEPT</name>
<evidence type="ECO:0000313" key="2">
    <source>
        <dbReference type="EMBL" id="PJZ51529.1"/>
    </source>
</evidence>
<protein>
    <submittedName>
        <fullName evidence="2">Uncharacterized protein</fullName>
    </submittedName>
</protein>
<keyword evidence="4" id="KW-1185">Reference proteome</keyword>
<feature type="region of interest" description="Disordered" evidence="1">
    <location>
        <begin position="1"/>
        <end position="20"/>
    </location>
</feature>
<evidence type="ECO:0000313" key="5">
    <source>
        <dbReference type="Proteomes" id="UP000232188"/>
    </source>
</evidence>
<dbReference type="EMBL" id="NPDU01000070">
    <property type="protein sequence ID" value="PJZ60252.1"/>
    <property type="molecule type" value="Genomic_DNA"/>
</dbReference>
<sequence>MEEDVNLQRGKVDSKVLTKPKTNQTPQEFLLFKERELGRTITPRFREYFFRELKAKGNNSFEEIWRAVNHGN</sequence>